<feature type="compositionally biased region" description="Basic and acidic residues" evidence="1">
    <location>
        <begin position="35"/>
        <end position="51"/>
    </location>
</feature>
<keyword evidence="3" id="KW-1185">Reference proteome</keyword>
<gene>
    <name evidence="2" type="ORF">BDV98DRAFT_561059</name>
</gene>
<dbReference type="EMBL" id="ML178816">
    <property type="protein sequence ID" value="TFL06027.1"/>
    <property type="molecule type" value="Genomic_DNA"/>
</dbReference>
<dbReference type="Proteomes" id="UP000305067">
    <property type="component" value="Unassembled WGS sequence"/>
</dbReference>
<name>A0A5C3QXG1_9AGAR</name>
<sequence>MRLFNRNYQQTTHSYLHSLERFFDNRLLSAPSSTRNRDATTKTGQYRDHTRNSGLPIRLSYIRIQTSGVDILTVPRGKELVERVQEYARGCNGLVDVDVRKPEDGYRPMASSYPRPSHTLHWKELEFDPPLQPDCAALLLRKFQEETERGEWDSCGYP</sequence>
<accession>A0A5C3QXG1</accession>
<protein>
    <submittedName>
        <fullName evidence="2">Uncharacterized protein</fullName>
    </submittedName>
</protein>
<reference evidence="2 3" key="1">
    <citation type="journal article" date="2019" name="Nat. Ecol. Evol.">
        <title>Megaphylogeny resolves global patterns of mushroom evolution.</title>
        <authorList>
            <person name="Varga T."/>
            <person name="Krizsan K."/>
            <person name="Foldi C."/>
            <person name="Dima B."/>
            <person name="Sanchez-Garcia M."/>
            <person name="Sanchez-Ramirez S."/>
            <person name="Szollosi G.J."/>
            <person name="Szarkandi J.G."/>
            <person name="Papp V."/>
            <person name="Albert L."/>
            <person name="Andreopoulos W."/>
            <person name="Angelini C."/>
            <person name="Antonin V."/>
            <person name="Barry K.W."/>
            <person name="Bougher N.L."/>
            <person name="Buchanan P."/>
            <person name="Buyck B."/>
            <person name="Bense V."/>
            <person name="Catcheside P."/>
            <person name="Chovatia M."/>
            <person name="Cooper J."/>
            <person name="Damon W."/>
            <person name="Desjardin D."/>
            <person name="Finy P."/>
            <person name="Geml J."/>
            <person name="Haridas S."/>
            <person name="Hughes K."/>
            <person name="Justo A."/>
            <person name="Karasinski D."/>
            <person name="Kautmanova I."/>
            <person name="Kiss B."/>
            <person name="Kocsube S."/>
            <person name="Kotiranta H."/>
            <person name="LaButti K.M."/>
            <person name="Lechner B.E."/>
            <person name="Liimatainen K."/>
            <person name="Lipzen A."/>
            <person name="Lukacs Z."/>
            <person name="Mihaltcheva S."/>
            <person name="Morgado L.N."/>
            <person name="Niskanen T."/>
            <person name="Noordeloos M.E."/>
            <person name="Ohm R.A."/>
            <person name="Ortiz-Santana B."/>
            <person name="Ovrebo C."/>
            <person name="Racz N."/>
            <person name="Riley R."/>
            <person name="Savchenko A."/>
            <person name="Shiryaev A."/>
            <person name="Soop K."/>
            <person name="Spirin V."/>
            <person name="Szebenyi C."/>
            <person name="Tomsovsky M."/>
            <person name="Tulloss R.E."/>
            <person name="Uehling J."/>
            <person name="Grigoriev I.V."/>
            <person name="Vagvolgyi C."/>
            <person name="Papp T."/>
            <person name="Martin F.M."/>
            <person name="Miettinen O."/>
            <person name="Hibbett D.S."/>
            <person name="Nagy L.G."/>
        </authorList>
    </citation>
    <scope>NUCLEOTIDE SEQUENCE [LARGE SCALE GENOMIC DNA]</scope>
    <source>
        <strain evidence="2 3">CBS 309.79</strain>
    </source>
</reference>
<organism evidence="2 3">
    <name type="scientific">Pterulicium gracile</name>
    <dbReference type="NCBI Taxonomy" id="1884261"/>
    <lineage>
        <taxon>Eukaryota</taxon>
        <taxon>Fungi</taxon>
        <taxon>Dikarya</taxon>
        <taxon>Basidiomycota</taxon>
        <taxon>Agaricomycotina</taxon>
        <taxon>Agaricomycetes</taxon>
        <taxon>Agaricomycetidae</taxon>
        <taxon>Agaricales</taxon>
        <taxon>Pleurotineae</taxon>
        <taxon>Pterulaceae</taxon>
        <taxon>Pterulicium</taxon>
    </lineage>
</organism>
<feature type="region of interest" description="Disordered" evidence="1">
    <location>
        <begin position="31"/>
        <end position="51"/>
    </location>
</feature>
<evidence type="ECO:0000313" key="2">
    <source>
        <dbReference type="EMBL" id="TFL06027.1"/>
    </source>
</evidence>
<proteinExistence type="predicted"/>
<evidence type="ECO:0000313" key="3">
    <source>
        <dbReference type="Proteomes" id="UP000305067"/>
    </source>
</evidence>
<dbReference type="AlphaFoldDB" id="A0A5C3QXG1"/>
<evidence type="ECO:0000256" key="1">
    <source>
        <dbReference type="SAM" id="MobiDB-lite"/>
    </source>
</evidence>